<dbReference type="Proteomes" id="UP000516437">
    <property type="component" value="Chromosome 8"/>
</dbReference>
<dbReference type="OrthoDB" id="1600564at2759"/>
<reference evidence="3 4" key="1">
    <citation type="journal article" date="2019" name="Plant Biotechnol. J.">
        <title>The red bayberry genome and genetic basis of sex determination.</title>
        <authorList>
            <person name="Jia H.M."/>
            <person name="Jia H.J."/>
            <person name="Cai Q.L."/>
            <person name="Wang Y."/>
            <person name="Zhao H.B."/>
            <person name="Yang W.F."/>
            <person name="Wang G.Y."/>
            <person name="Li Y.H."/>
            <person name="Zhan D.L."/>
            <person name="Shen Y.T."/>
            <person name="Niu Q.F."/>
            <person name="Chang L."/>
            <person name="Qiu J."/>
            <person name="Zhao L."/>
            <person name="Xie H.B."/>
            <person name="Fu W.Y."/>
            <person name="Jin J."/>
            <person name="Li X.W."/>
            <person name="Jiao Y."/>
            <person name="Zhou C.C."/>
            <person name="Tu T."/>
            <person name="Chai C.Y."/>
            <person name="Gao J.L."/>
            <person name="Fan L.J."/>
            <person name="van de Weg E."/>
            <person name="Wang J.Y."/>
            <person name="Gao Z.S."/>
        </authorList>
    </citation>
    <scope>NUCLEOTIDE SEQUENCE [LARGE SCALE GENOMIC DNA]</scope>
    <source>
        <tissue evidence="3">Leaves</tissue>
    </source>
</reference>
<comment type="caution">
    <text evidence="3">The sequence shown here is derived from an EMBL/GenBank/DDBJ whole genome shotgun (WGS) entry which is preliminary data.</text>
</comment>
<proteinExistence type="inferred from homology"/>
<dbReference type="EMBL" id="RXIC02000026">
    <property type="protein sequence ID" value="KAB1202225.1"/>
    <property type="molecule type" value="Genomic_DNA"/>
</dbReference>
<dbReference type="Pfam" id="PF00657">
    <property type="entry name" value="Lipase_GDSL"/>
    <property type="match status" value="1"/>
</dbReference>
<feature type="chain" id="PRO_5025563356" description="GDSL esterase/lipase" evidence="2">
    <location>
        <begin position="19"/>
        <end position="239"/>
    </location>
</feature>
<name>A0A6A1UP99_9ROSI</name>
<dbReference type="GO" id="GO:0016788">
    <property type="term" value="F:hydrolase activity, acting on ester bonds"/>
    <property type="evidence" value="ECO:0007669"/>
    <property type="project" value="InterPro"/>
</dbReference>
<evidence type="ECO:0008006" key="5">
    <source>
        <dbReference type="Google" id="ProtNLM"/>
    </source>
</evidence>
<dbReference type="PANTHER" id="PTHR45642:SF30">
    <property type="entry name" value="SGNH HYDROLASE-TYPE ESTERASE DOMAIN-CONTAINING PROTEIN"/>
    <property type="match status" value="1"/>
</dbReference>
<dbReference type="PANTHER" id="PTHR45642">
    <property type="entry name" value="GDSL ESTERASE/LIPASE EXL3"/>
    <property type="match status" value="1"/>
</dbReference>
<evidence type="ECO:0000313" key="3">
    <source>
        <dbReference type="EMBL" id="KAB1202225.1"/>
    </source>
</evidence>
<evidence type="ECO:0000313" key="4">
    <source>
        <dbReference type="Proteomes" id="UP000516437"/>
    </source>
</evidence>
<evidence type="ECO:0000256" key="1">
    <source>
        <dbReference type="ARBA" id="ARBA00008668"/>
    </source>
</evidence>
<dbReference type="Gene3D" id="3.40.50.1110">
    <property type="entry name" value="SGNH hydrolase"/>
    <property type="match status" value="2"/>
</dbReference>
<protein>
    <recommendedName>
        <fullName evidence="5">GDSL esterase/lipase</fullName>
    </recommendedName>
</protein>
<keyword evidence="4" id="KW-1185">Reference proteome</keyword>
<gene>
    <name evidence="3" type="ORF">CJ030_MR8G010059</name>
</gene>
<comment type="similarity">
    <text evidence="1">Belongs to the 'GDSL' lipolytic enzyme family.</text>
</comment>
<feature type="signal peptide" evidence="2">
    <location>
        <begin position="1"/>
        <end position="18"/>
    </location>
</feature>
<dbReference type="InterPro" id="IPR050592">
    <property type="entry name" value="GDSL_lipolytic_enzyme"/>
</dbReference>
<dbReference type="InterPro" id="IPR001087">
    <property type="entry name" value="GDSL"/>
</dbReference>
<accession>A0A6A1UP99</accession>
<organism evidence="3 4">
    <name type="scientific">Morella rubra</name>
    <name type="common">Chinese bayberry</name>
    <dbReference type="NCBI Taxonomy" id="262757"/>
    <lineage>
        <taxon>Eukaryota</taxon>
        <taxon>Viridiplantae</taxon>
        <taxon>Streptophyta</taxon>
        <taxon>Embryophyta</taxon>
        <taxon>Tracheophyta</taxon>
        <taxon>Spermatophyta</taxon>
        <taxon>Magnoliopsida</taxon>
        <taxon>eudicotyledons</taxon>
        <taxon>Gunneridae</taxon>
        <taxon>Pentapetalae</taxon>
        <taxon>rosids</taxon>
        <taxon>fabids</taxon>
        <taxon>Fagales</taxon>
        <taxon>Myricaceae</taxon>
        <taxon>Morella</taxon>
    </lineage>
</organism>
<keyword evidence="2" id="KW-0732">Signal</keyword>
<dbReference type="InterPro" id="IPR036514">
    <property type="entry name" value="SGNH_hydro_sf"/>
</dbReference>
<sequence>MKLLLAPFLMLCSRFNHPCQHTQSRSLCQKFPAILVFGDSMVDSGNNHYVTTVFRANHLTYGREFPGQVPTGSVEADRENFKDYIGRLKGIAGEAEAMNIVTGSLVVISAGTNDFGFNFYDVPTRRQQYTISGYQYFLQGRIKDSVKELYDLGLQNTIISGLPPVDGCLSIQITARFRHSHERKCLDDQNSDAQSFNQKLVNLLGELQGSLQGSKVVFTIVYEPSIDMINNPQKYGEAP</sequence>
<evidence type="ECO:0000256" key="2">
    <source>
        <dbReference type="SAM" id="SignalP"/>
    </source>
</evidence>
<dbReference type="AlphaFoldDB" id="A0A6A1UP99"/>